<protein>
    <submittedName>
        <fullName evidence="1">Uncharacterized protein</fullName>
    </submittedName>
</protein>
<accession>A0A3Q7EER5</accession>
<reference evidence="1" key="1">
    <citation type="journal article" date="2012" name="Nature">
        <title>The tomato genome sequence provides insights into fleshy fruit evolution.</title>
        <authorList>
            <consortium name="Tomato Genome Consortium"/>
        </authorList>
    </citation>
    <scope>NUCLEOTIDE SEQUENCE [LARGE SCALE GENOMIC DNA]</scope>
    <source>
        <strain evidence="1">cv. Heinz 1706</strain>
    </source>
</reference>
<organism evidence="1">
    <name type="scientific">Solanum lycopersicum</name>
    <name type="common">Tomato</name>
    <name type="synonym">Lycopersicon esculentum</name>
    <dbReference type="NCBI Taxonomy" id="4081"/>
    <lineage>
        <taxon>Eukaryota</taxon>
        <taxon>Viridiplantae</taxon>
        <taxon>Streptophyta</taxon>
        <taxon>Embryophyta</taxon>
        <taxon>Tracheophyta</taxon>
        <taxon>Spermatophyta</taxon>
        <taxon>Magnoliopsida</taxon>
        <taxon>eudicotyledons</taxon>
        <taxon>Gunneridae</taxon>
        <taxon>Pentapetalae</taxon>
        <taxon>asterids</taxon>
        <taxon>lamiids</taxon>
        <taxon>Solanales</taxon>
        <taxon>Solanaceae</taxon>
        <taxon>Solanoideae</taxon>
        <taxon>Solaneae</taxon>
        <taxon>Solanum</taxon>
        <taxon>Solanum subgen. Lycopersicon</taxon>
    </lineage>
</organism>
<dbReference type="Gramene" id="Solyc01g058240.1.1">
    <property type="protein sequence ID" value="Solyc01g058240.1.1.1"/>
    <property type="gene ID" value="Solyc01g058240.1"/>
</dbReference>
<dbReference type="AlphaFoldDB" id="A0A3Q7EER5"/>
<reference evidence="1" key="2">
    <citation type="submission" date="2019-01" db="UniProtKB">
        <authorList>
            <consortium name="EnsemblPlants"/>
        </authorList>
    </citation>
    <scope>IDENTIFICATION</scope>
    <source>
        <strain evidence="1">cv. Heinz 1706</strain>
    </source>
</reference>
<dbReference type="PaxDb" id="4081-Solyc01g058240.1.1"/>
<dbReference type="InParanoid" id="A0A3Q7EER5"/>
<dbReference type="Proteomes" id="UP000004994">
    <property type="component" value="Chromosome 1"/>
</dbReference>
<evidence type="ECO:0000313" key="1">
    <source>
        <dbReference type="EnsemblPlants" id="Solyc01g058240.1.1.1"/>
    </source>
</evidence>
<proteinExistence type="predicted"/>
<name>A0A3Q7EER5_SOLLC</name>
<evidence type="ECO:0000313" key="2">
    <source>
        <dbReference type="Proteomes" id="UP000004994"/>
    </source>
</evidence>
<dbReference type="EnsemblPlants" id="Solyc01g058240.1.1">
    <property type="protein sequence ID" value="Solyc01g058240.1.1.1"/>
    <property type="gene ID" value="Solyc01g058240.1"/>
</dbReference>
<sequence length="58" mass="6672">MKASWFFTESSSIFQNNFRTTTSSTGFFSLHTLPLNLCKSSMFFMLLPNNISFSTFLD</sequence>
<keyword evidence="2" id="KW-1185">Reference proteome</keyword>